<gene>
    <name evidence="5" type="ORF">E1163_27545</name>
</gene>
<proteinExistence type="predicted"/>
<accession>A0ABW9RZF6</accession>
<dbReference type="InterPro" id="IPR003817">
    <property type="entry name" value="PS_Dcarbxylase"/>
</dbReference>
<dbReference type="EMBL" id="SMLW01000671">
    <property type="protein sequence ID" value="MTI28744.1"/>
    <property type="molecule type" value="Genomic_DNA"/>
</dbReference>
<keyword evidence="2" id="KW-0865">Zymogen</keyword>
<keyword evidence="1" id="KW-0210">Decarboxylase</keyword>
<keyword evidence="6" id="KW-1185">Reference proteome</keyword>
<evidence type="ECO:0000313" key="6">
    <source>
        <dbReference type="Proteomes" id="UP000798808"/>
    </source>
</evidence>
<organism evidence="5 6">
    <name type="scientific">Fulvivirga kasyanovii</name>
    <dbReference type="NCBI Taxonomy" id="396812"/>
    <lineage>
        <taxon>Bacteria</taxon>
        <taxon>Pseudomonadati</taxon>
        <taxon>Bacteroidota</taxon>
        <taxon>Cytophagia</taxon>
        <taxon>Cytophagales</taxon>
        <taxon>Fulvivirgaceae</taxon>
        <taxon>Fulvivirga</taxon>
    </lineage>
</organism>
<sequence>METEPIEKVKKFENDKLASLIRELREIVSNPVVEAAYNDAIANVHPILWTGAPNPWKGQTIDYFVEYFESWFAFLPQPAGGLGKIVPFTYFYYNNESAFYFLNEFKSRKSPDKPYTTEIFDWTVKFIKARGEFMDSEESLKYIDSWIKDPSTHIDDFIVPQGGFKSFNQFFTRELKPSANPRPISKPDDDSVVVASADSEINFIESELTLDTMMDIKSRQISMNELLKGSKYAAEFVGGNAISCVLMPNNYHRYHAPVTGEIVESVEIPGIYNGIMDGEDWFNIFNVGESTTDFSIFEDFHRAYFIIKTSKYGYVGVVPVGLNTISAIKPSMINKSSTMVPPGNPPVKVKKGDELGHFAYGGSLNILLFQKGAFSSVSVLMGQRIGSLSALN</sequence>
<comment type="caution">
    <text evidence="5">The sequence shown here is derived from an EMBL/GenBank/DDBJ whole genome shotgun (WGS) entry which is preliminary data.</text>
</comment>
<protein>
    <submittedName>
        <fullName evidence="5">Phosphatidylserine decarboxylase</fullName>
    </submittedName>
</protein>
<keyword evidence="4" id="KW-0670">Pyruvate</keyword>
<dbReference type="Pfam" id="PF02666">
    <property type="entry name" value="PS_Dcarbxylase"/>
    <property type="match status" value="1"/>
</dbReference>
<reference evidence="5 6" key="1">
    <citation type="submission" date="2019-02" db="EMBL/GenBank/DDBJ databases">
        <authorList>
            <person name="Goldberg S.R."/>
            <person name="Haltli B.A."/>
            <person name="Correa H."/>
            <person name="Russell K.G."/>
        </authorList>
    </citation>
    <scope>NUCLEOTIDE SEQUENCE [LARGE SCALE GENOMIC DNA]</scope>
    <source>
        <strain evidence="5 6">JCM 16186</strain>
    </source>
</reference>
<dbReference type="PANTHER" id="PTHR10067">
    <property type="entry name" value="PHOSPHATIDYLSERINE DECARBOXYLASE"/>
    <property type="match status" value="1"/>
</dbReference>
<dbReference type="PANTHER" id="PTHR10067:SF13">
    <property type="entry name" value="PHOSPHATIDYLSERINE DECARBOXYLASE"/>
    <property type="match status" value="1"/>
</dbReference>
<evidence type="ECO:0000313" key="5">
    <source>
        <dbReference type="EMBL" id="MTI28744.1"/>
    </source>
</evidence>
<name>A0ABW9RZF6_9BACT</name>
<keyword evidence="3" id="KW-0456">Lyase</keyword>
<evidence type="ECO:0000256" key="3">
    <source>
        <dbReference type="ARBA" id="ARBA00023239"/>
    </source>
</evidence>
<evidence type="ECO:0000256" key="2">
    <source>
        <dbReference type="ARBA" id="ARBA00023145"/>
    </source>
</evidence>
<evidence type="ECO:0000256" key="4">
    <source>
        <dbReference type="ARBA" id="ARBA00023317"/>
    </source>
</evidence>
<dbReference type="RefSeq" id="WP_155176566.1">
    <property type="nucleotide sequence ID" value="NZ_BAAAFL010000049.1"/>
</dbReference>
<dbReference type="Proteomes" id="UP000798808">
    <property type="component" value="Unassembled WGS sequence"/>
</dbReference>
<evidence type="ECO:0000256" key="1">
    <source>
        <dbReference type="ARBA" id="ARBA00022793"/>
    </source>
</evidence>